<proteinExistence type="predicted"/>
<dbReference type="FunCoup" id="Q54E75">
    <property type="interactions" value="877"/>
</dbReference>
<dbReference type="RefSeq" id="XP_629987.1">
    <property type="nucleotide sequence ID" value="XM_629985.1"/>
</dbReference>
<name>Q54E75_DICDI</name>
<feature type="chain" id="PRO_5004249522" evidence="2">
    <location>
        <begin position="21"/>
        <end position="258"/>
    </location>
</feature>
<dbReference type="eggNOG" id="ENOG502RHYJ">
    <property type="taxonomic scope" value="Eukaryota"/>
</dbReference>
<dbReference type="AlphaFoldDB" id="Q54E75"/>
<reference evidence="3 4" key="1">
    <citation type="journal article" date="2005" name="Nature">
        <title>The genome of the social amoeba Dictyostelium discoideum.</title>
        <authorList>
            <consortium name="The Dictyostelium discoideum Sequencing Consortium"/>
            <person name="Eichinger L."/>
            <person name="Pachebat J.A."/>
            <person name="Glockner G."/>
            <person name="Rajandream M.A."/>
            <person name="Sucgang R."/>
            <person name="Berriman M."/>
            <person name="Song J."/>
            <person name="Olsen R."/>
            <person name="Szafranski K."/>
            <person name="Xu Q."/>
            <person name="Tunggal B."/>
            <person name="Kummerfeld S."/>
            <person name="Madera M."/>
            <person name="Konfortov B.A."/>
            <person name="Rivero F."/>
            <person name="Bankier A.T."/>
            <person name="Lehmann R."/>
            <person name="Hamlin N."/>
            <person name="Davies R."/>
            <person name="Gaudet P."/>
            <person name="Fey P."/>
            <person name="Pilcher K."/>
            <person name="Chen G."/>
            <person name="Saunders D."/>
            <person name="Sodergren E."/>
            <person name="Davis P."/>
            <person name="Kerhornou A."/>
            <person name="Nie X."/>
            <person name="Hall N."/>
            <person name="Anjard C."/>
            <person name="Hemphill L."/>
            <person name="Bason N."/>
            <person name="Farbrother P."/>
            <person name="Desany B."/>
            <person name="Just E."/>
            <person name="Morio T."/>
            <person name="Rost R."/>
            <person name="Churcher C."/>
            <person name="Cooper J."/>
            <person name="Haydock S."/>
            <person name="van Driessche N."/>
            <person name="Cronin A."/>
            <person name="Goodhead I."/>
            <person name="Muzny D."/>
            <person name="Mourier T."/>
            <person name="Pain A."/>
            <person name="Lu M."/>
            <person name="Harper D."/>
            <person name="Lindsay R."/>
            <person name="Hauser H."/>
            <person name="James K."/>
            <person name="Quiles M."/>
            <person name="Madan Babu M."/>
            <person name="Saito T."/>
            <person name="Buchrieser C."/>
            <person name="Wardroper A."/>
            <person name="Felder M."/>
            <person name="Thangavelu M."/>
            <person name="Johnson D."/>
            <person name="Knights A."/>
            <person name="Loulseged H."/>
            <person name="Mungall K."/>
            <person name="Oliver K."/>
            <person name="Price C."/>
            <person name="Quail M.A."/>
            <person name="Urushihara H."/>
            <person name="Hernandez J."/>
            <person name="Rabbinowitsch E."/>
            <person name="Steffen D."/>
            <person name="Sanders M."/>
            <person name="Ma J."/>
            <person name="Kohara Y."/>
            <person name="Sharp S."/>
            <person name="Simmonds M."/>
            <person name="Spiegler S."/>
            <person name="Tivey A."/>
            <person name="Sugano S."/>
            <person name="White B."/>
            <person name="Walker D."/>
            <person name="Woodward J."/>
            <person name="Winckler T."/>
            <person name="Tanaka Y."/>
            <person name="Shaulsky G."/>
            <person name="Schleicher M."/>
            <person name="Weinstock G."/>
            <person name="Rosenthal A."/>
            <person name="Cox E.C."/>
            <person name="Chisholm R.L."/>
            <person name="Gibbs R."/>
            <person name="Loomis W.F."/>
            <person name="Platzer M."/>
            <person name="Kay R.R."/>
            <person name="Williams J."/>
            <person name="Dear P.H."/>
            <person name="Noegel A.A."/>
            <person name="Barrell B."/>
            <person name="Kuspa A."/>
        </authorList>
    </citation>
    <scope>NUCLEOTIDE SEQUENCE [LARGE SCALE GENOMIC DNA]</scope>
    <source>
        <strain evidence="3 4">AX4</strain>
    </source>
</reference>
<dbReference type="OMA" id="CEDINGQ"/>
<dbReference type="PaxDb" id="44689-DDB0191599"/>
<gene>
    <name evidence="3" type="ORF">DDB_G0291766</name>
</gene>
<evidence type="ECO:0000313" key="3">
    <source>
        <dbReference type="EMBL" id="EAL61579.1"/>
    </source>
</evidence>
<dbReference type="InParanoid" id="Q54E75"/>
<dbReference type="GeneID" id="8628317"/>
<accession>Q54E75</accession>
<comment type="caution">
    <text evidence="3">The sequence shown here is derived from an EMBL/GenBank/DDBJ whole genome shotgun (WGS) entry which is preliminary data.</text>
</comment>
<dbReference type="KEGG" id="ddi:DDB_G0291766"/>
<keyword evidence="2" id="KW-0732">Signal</keyword>
<evidence type="ECO:0000256" key="1">
    <source>
        <dbReference type="SAM" id="Phobius"/>
    </source>
</evidence>
<evidence type="ECO:0000256" key="2">
    <source>
        <dbReference type="SAM" id="SignalP"/>
    </source>
</evidence>
<evidence type="ECO:0000313" key="4">
    <source>
        <dbReference type="Proteomes" id="UP000002195"/>
    </source>
</evidence>
<keyword evidence="4" id="KW-1185">Reference proteome</keyword>
<keyword evidence="1" id="KW-1133">Transmembrane helix</keyword>
<protein>
    <submittedName>
        <fullName evidence="3">Uncharacterized protein</fullName>
    </submittedName>
</protein>
<dbReference type="EMBL" id="AAFI02000182">
    <property type="protein sequence ID" value="EAL61579.1"/>
    <property type="molecule type" value="Genomic_DNA"/>
</dbReference>
<feature type="transmembrane region" description="Helical" evidence="1">
    <location>
        <begin position="237"/>
        <end position="257"/>
    </location>
</feature>
<feature type="signal peptide" evidence="2">
    <location>
        <begin position="1"/>
        <end position="20"/>
    </location>
</feature>
<keyword evidence="1" id="KW-0472">Membrane</keyword>
<keyword evidence="1" id="KW-0812">Transmembrane</keyword>
<dbReference type="HOGENOM" id="CLU_1079374_0_0_1"/>
<dbReference type="dictyBase" id="DDB_G0291766"/>
<dbReference type="VEuPathDB" id="AmoebaDB:DDB_G0291766"/>
<sequence length="258" mass="29794">MKSILFYFVLLIFLNNYVNGRISVSPEYLSSSDFNSNHLEQKLTSVYYNKPNCTEGNELYIKIIKGCNFRGRVVGNTTHYMFYDDDPETPLICSNFDKISEVVLKNTCINEIDGSSFLYKEYNNSDEQLLKKPGTMVTYIYPFKSCSENEFIIINFENVCEDINGQTARKITFDKSTLIYHNCSSECASCDPQLTTNIEKPQEKCFNQNNETIFTLTLFNQKEKNASAFDPSKNEGIILLQNFLFLVPMITILILFFF</sequence>
<organism evidence="3 4">
    <name type="scientific">Dictyostelium discoideum</name>
    <name type="common">Social amoeba</name>
    <dbReference type="NCBI Taxonomy" id="44689"/>
    <lineage>
        <taxon>Eukaryota</taxon>
        <taxon>Amoebozoa</taxon>
        <taxon>Evosea</taxon>
        <taxon>Eumycetozoa</taxon>
        <taxon>Dictyostelia</taxon>
        <taxon>Dictyosteliales</taxon>
        <taxon>Dictyosteliaceae</taxon>
        <taxon>Dictyostelium</taxon>
    </lineage>
</organism>
<dbReference type="Proteomes" id="UP000002195">
    <property type="component" value="Unassembled WGS sequence"/>
</dbReference>